<dbReference type="OrthoDB" id="19448at2759"/>
<feature type="domain" description="Peptidase S8/S53" evidence="8">
    <location>
        <begin position="153"/>
        <end position="377"/>
    </location>
</feature>
<feature type="signal peptide" evidence="7">
    <location>
        <begin position="1"/>
        <end position="23"/>
    </location>
</feature>
<dbReference type="PROSITE" id="PS00136">
    <property type="entry name" value="SUBTILASE_ASP"/>
    <property type="match status" value="1"/>
</dbReference>
<dbReference type="PROSITE" id="PS00137">
    <property type="entry name" value="SUBTILASE_HIS"/>
    <property type="match status" value="1"/>
</dbReference>
<dbReference type="InterPro" id="IPR034193">
    <property type="entry name" value="PCSK9_ProteinaseK-like"/>
</dbReference>
<dbReference type="GO" id="GO:0004252">
    <property type="term" value="F:serine-type endopeptidase activity"/>
    <property type="evidence" value="ECO:0007669"/>
    <property type="project" value="UniProtKB-UniRule"/>
</dbReference>
<keyword evidence="7" id="KW-0732">Signal</keyword>
<sequence length="394" mass="41135">MLFFTMLFFTLLAASMALPAVMAAPNPLLFVEKYDGPTTGNHIIQLKNGTSPREFLKSIGRDPANFVLWPYFDSFAGSFLPEFLIALRGSDVVEKICEEGVMSILGTNVTQTDAPWGLQRISQKAKLSNTSTSALTYKYTYDSSAGEGVDAYIVDTGINTAHVDFGGRAVWGKTFGGYLNADGNGHGTHCAGIAGGRQRGVAKSVKLIAVKVLSDSGSGAISDIVSGLNWVMDEARSSGRPSVVNLSLGGSFSCAMDKAVASLTKTGVHVVVAAGNSNEDAVLTSPANSPSAITVGATTIADKRASYSNYGRAVDIFAPGSNITSNWIGNTTAVKSLSGTSMATPHVAGLVAYLIKRDGNISPAAMRTRLQNSSVKNAISGIPPGTVNYLANNS</sequence>
<comment type="similarity">
    <text evidence="1 5 6">Belongs to the peptidase S8 family.</text>
</comment>
<keyword evidence="3 5" id="KW-0378">Hydrolase</keyword>
<dbReference type="EMBL" id="JANKHO010001885">
    <property type="protein sequence ID" value="KAJ3497156.1"/>
    <property type="molecule type" value="Genomic_DNA"/>
</dbReference>
<dbReference type="FunFam" id="3.40.50.200:FF:000007">
    <property type="entry name" value="Subtilisin-like serine protease"/>
    <property type="match status" value="1"/>
</dbReference>
<evidence type="ECO:0000313" key="9">
    <source>
        <dbReference type="EMBL" id="KAJ3497156.1"/>
    </source>
</evidence>
<evidence type="ECO:0000256" key="6">
    <source>
        <dbReference type="RuleBase" id="RU003355"/>
    </source>
</evidence>
<dbReference type="SUPFAM" id="SSF52743">
    <property type="entry name" value="Subtilisin-like"/>
    <property type="match status" value="1"/>
</dbReference>
<dbReference type="PANTHER" id="PTHR43806">
    <property type="entry name" value="PEPTIDASE S8"/>
    <property type="match status" value="1"/>
</dbReference>
<protein>
    <recommendedName>
        <fullName evidence="8">Peptidase S8/S53 domain-containing protein</fullName>
    </recommendedName>
</protein>
<feature type="active site" description="Charge relay system" evidence="5">
    <location>
        <position position="186"/>
    </location>
</feature>
<evidence type="ECO:0000256" key="5">
    <source>
        <dbReference type="PROSITE-ProRule" id="PRU01240"/>
    </source>
</evidence>
<dbReference type="PANTHER" id="PTHR43806:SF11">
    <property type="entry name" value="CEREVISIN-RELATED"/>
    <property type="match status" value="1"/>
</dbReference>
<feature type="chain" id="PRO_5040988618" description="Peptidase S8/S53 domain-containing protein" evidence="7">
    <location>
        <begin position="24"/>
        <end position="394"/>
    </location>
</feature>
<evidence type="ECO:0000256" key="3">
    <source>
        <dbReference type="ARBA" id="ARBA00022801"/>
    </source>
</evidence>
<dbReference type="Proteomes" id="UP001148786">
    <property type="component" value="Unassembled WGS sequence"/>
</dbReference>
<dbReference type="InterPro" id="IPR000209">
    <property type="entry name" value="Peptidase_S8/S53_dom"/>
</dbReference>
<dbReference type="Gene3D" id="3.40.50.200">
    <property type="entry name" value="Peptidase S8/S53 domain"/>
    <property type="match status" value="1"/>
</dbReference>
<dbReference type="InterPro" id="IPR036852">
    <property type="entry name" value="Peptidase_S8/S53_dom_sf"/>
</dbReference>
<dbReference type="InterPro" id="IPR015500">
    <property type="entry name" value="Peptidase_S8_subtilisin-rel"/>
</dbReference>
<dbReference type="CDD" id="cd04077">
    <property type="entry name" value="Peptidases_S8_PCSK9_ProteinaseK_like"/>
    <property type="match status" value="1"/>
</dbReference>
<dbReference type="Pfam" id="PF00082">
    <property type="entry name" value="Peptidase_S8"/>
    <property type="match status" value="1"/>
</dbReference>
<gene>
    <name evidence="9" type="ORF">NLJ89_g10387</name>
</gene>
<feature type="active site" description="Charge relay system" evidence="5">
    <location>
        <position position="341"/>
    </location>
</feature>
<dbReference type="InterPro" id="IPR023828">
    <property type="entry name" value="Peptidase_S8_Ser-AS"/>
</dbReference>
<evidence type="ECO:0000256" key="1">
    <source>
        <dbReference type="ARBA" id="ARBA00011073"/>
    </source>
</evidence>
<dbReference type="AlphaFoldDB" id="A0A9W8JYT0"/>
<comment type="caution">
    <text evidence="9">The sequence shown here is derived from an EMBL/GenBank/DDBJ whole genome shotgun (WGS) entry which is preliminary data.</text>
</comment>
<proteinExistence type="inferred from homology"/>
<accession>A0A9W8JYT0</accession>
<evidence type="ECO:0000256" key="4">
    <source>
        <dbReference type="ARBA" id="ARBA00022825"/>
    </source>
</evidence>
<dbReference type="GO" id="GO:0005615">
    <property type="term" value="C:extracellular space"/>
    <property type="evidence" value="ECO:0007669"/>
    <property type="project" value="TreeGrafter"/>
</dbReference>
<dbReference type="PROSITE" id="PS00138">
    <property type="entry name" value="SUBTILASE_SER"/>
    <property type="match status" value="1"/>
</dbReference>
<keyword evidence="4 5" id="KW-0720">Serine protease</keyword>
<evidence type="ECO:0000259" key="8">
    <source>
        <dbReference type="Pfam" id="PF00082"/>
    </source>
</evidence>
<dbReference type="InterPro" id="IPR022398">
    <property type="entry name" value="Peptidase_S8_His-AS"/>
</dbReference>
<dbReference type="GO" id="GO:0006508">
    <property type="term" value="P:proteolysis"/>
    <property type="evidence" value="ECO:0007669"/>
    <property type="project" value="UniProtKB-KW"/>
</dbReference>
<evidence type="ECO:0000256" key="7">
    <source>
        <dbReference type="SAM" id="SignalP"/>
    </source>
</evidence>
<evidence type="ECO:0000256" key="2">
    <source>
        <dbReference type="ARBA" id="ARBA00022670"/>
    </source>
</evidence>
<organism evidence="9 10">
    <name type="scientific">Agrocybe chaxingu</name>
    <dbReference type="NCBI Taxonomy" id="84603"/>
    <lineage>
        <taxon>Eukaryota</taxon>
        <taxon>Fungi</taxon>
        <taxon>Dikarya</taxon>
        <taxon>Basidiomycota</taxon>
        <taxon>Agaricomycotina</taxon>
        <taxon>Agaricomycetes</taxon>
        <taxon>Agaricomycetidae</taxon>
        <taxon>Agaricales</taxon>
        <taxon>Agaricineae</taxon>
        <taxon>Strophariaceae</taxon>
        <taxon>Agrocybe</taxon>
    </lineage>
</organism>
<name>A0A9W8JYT0_9AGAR</name>
<dbReference type="PRINTS" id="PR00723">
    <property type="entry name" value="SUBTILISIN"/>
</dbReference>
<keyword evidence="10" id="KW-1185">Reference proteome</keyword>
<dbReference type="PROSITE" id="PS51892">
    <property type="entry name" value="SUBTILASE"/>
    <property type="match status" value="1"/>
</dbReference>
<feature type="active site" description="Charge relay system" evidence="5">
    <location>
        <position position="155"/>
    </location>
</feature>
<evidence type="ECO:0000313" key="10">
    <source>
        <dbReference type="Proteomes" id="UP001148786"/>
    </source>
</evidence>
<reference evidence="9" key="1">
    <citation type="submission" date="2022-07" db="EMBL/GenBank/DDBJ databases">
        <title>Genome Sequence of Agrocybe chaxingu.</title>
        <authorList>
            <person name="Buettner E."/>
        </authorList>
    </citation>
    <scope>NUCLEOTIDE SEQUENCE</scope>
    <source>
        <strain evidence="9">MP-N11</strain>
    </source>
</reference>
<dbReference type="InterPro" id="IPR023827">
    <property type="entry name" value="Peptidase_S8_Asp-AS"/>
</dbReference>
<keyword evidence="2 5" id="KW-0645">Protease</keyword>
<dbReference type="InterPro" id="IPR050131">
    <property type="entry name" value="Peptidase_S8_subtilisin-like"/>
</dbReference>